<dbReference type="RefSeq" id="WP_165990666.1">
    <property type="nucleotide sequence ID" value="NZ_JAMYZY010000001.1"/>
</dbReference>
<sequence>MTTLNKYIKKNVIPYAAYLTFFIVIYISVITTVYGFSDDYANIKDGQTQILPITKMIIQGGRPVYALLNYAFTLTHDVSDLVWIRLFGIAGIAALCTLFMKHLKEATDLPSPVCIMLAACIGLMPPFQVYAAWATTSFFAWSAFLAGLSFRLLCRQAEPNWKNSLGALILLSLAICTYQPSAMMYWVFAGTTWLASDRPLPSLKSIFVTCAIMGGALVIDFAATKILPPLLFHDFHSLPRTALVSNIGKKCTWFVSKVMRCALNLASVKENLAVSIFSFLFISSGLYFCKKNSQYFDTKKICIWFILIPLTYLPNLLVKECIAPYRSQAALTSLMLLYFTLALCRGLHVNRRSNLITPCMGLVFIVCSYTAYSNVKNGFAFQQSTELKLASEYLSQTDNLSNSSSLYFVTSKQEQTFTPSFRYHEFGLPSTSQEWVPASMIWILLNTRHSPNIVKLKTARVGPLADAPKQPDVTIVNFEQILRNAHLH</sequence>
<feature type="transmembrane region" description="Helical" evidence="1">
    <location>
        <begin position="82"/>
        <end position="100"/>
    </location>
</feature>
<reference evidence="2 3" key="1">
    <citation type="submission" date="2022-06" db="EMBL/GenBank/DDBJ databases">
        <title>Acetobacer genomes from food samples.</title>
        <authorList>
            <person name="Sombolestani A."/>
        </authorList>
    </citation>
    <scope>NUCLEOTIDE SEQUENCE [LARGE SCALE GENOMIC DNA]</scope>
    <source>
        <strain evidence="2 3">R-83285</strain>
    </source>
</reference>
<accession>A0ABT1EWT6</accession>
<proteinExistence type="predicted"/>
<dbReference type="EMBL" id="JAMYZZ010000001">
    <property type="protein sequence ID" value="MCP1257343.1"/>
    <property type="molecule type" value="Genomic_DNA"/>
</dbReference>
<feature type="transmembrane region" description="Helical" evidence="1">
    <location>
        <begin position="272"/>
        <end position="289"/>
    </location>
</feature>
<feature type="transmembrane region" description="Helical" evidence="1">
    <location>
        <begin position="301"/>
        <end position="318"/>
    </location>
</feature>
<protein>
    <recommendedName>
        <fullName evidence="4">Glycosyltransferase RgtA/B/C/D-like domain-containing protein</fullName>
    </recommendedName>
</protein>
<name>A0ABT1EWT6_9PROT</name>
<feature type="transmembrane region" description="Helical" evidence="1">
    <location>
        <begin position="165"/>
        <end position="186"/>
    </location>
</feature>
<gene>
    <name evidence="2" type="ORF">NKW50_01890</name>
</gene>
<keyword evidence="1" id="KW-0812">Transmembrane</keyword>
<keyword evidence="1" id="KW-0472">Membrane</keyword>
<dbReference type="Proteomes" id="UP001523528">
    <property type="component" value="Unassembled WGS sequence"/>
</dbReference>
<feature type="transmembrane region" description="Helical" evidence="1">
    <location>
        <begin position="206"/>
        <end position="227"/>
    </location>
</feature>
<evidence type="ECO:0000256" key="1">
    <source>
        <dbReference type="SAM" id="Phobius"/>
    </source>
</evidence>
<keyword evidence="1" id="KW-1133">Transmembrane helix</keyword>
<feature type="transmembrane region" description="Helical" evidence="1">
    <location>
        <begin position="12"/>
        <end position="36"/>
    </location>
</feature>
<organism evidence="2 3">
    <name type="scientific">Acetobacter lambici</name>
    <dbReference type="NCBI Taxonomy" id="1332824"/>
    <lineage>
        <taxon>Bacteria</taxon>
        <taxon>Pseudomonadati</taxon>
        <taxon>Pseudomonadota</taxon>
        <taxon>Alphaproteobacteria</taxon>
        <taxon>Acetobacterales</taxon>
        <taxon>Acetobacteraceae</taxon>
        <taxon>Acetobacter</taxon>
    </lineage>
</organism>
<feature type="transmembrane region" description="Helical" evidence="1">
    <location>
        <begin position="355"/>
        <end position="372"/>
    </location>
</feature>
<feature type="transmembrane region" description="Helical" evidence="1">
    <location>
        <begin position="107"/>
        <end position="124"/>
    </location>
</feature>
<comment type="caution">
    <text evidence="2">The sequence shown here is derived from an EMBL/GenBank/DDBJ whole genome shotgun (WGS) entry which is preliminary data.</text>
</comment>
<keyword evidence="3" id="KW-1185">Reference proteome</keyword>
<evidence type="ECO:0008006" key="4">
    <source>
        <dbReference type="Google" id="ProtNLM"/>
    </source>
</evidence>
<evidence type="ECO:0000313" key="2">
    <source>
        <dbReference type="EMBL" id="MCP1257343.1"/>
    </source>
</evidence>
<feature type="transmembrane region" description="Helical" evidence="1">
    <location>
        <begin position="330"/>
        <end position="348"/>
    </location>
</feature>
<evidence type="ECO:0000313" key="3">
    <source>
        <dbReference type="Proteomes" id="UP001523528"/>
    </source>
</evidence>